<evidence type="ECO:0000313" key="1">
    <source>
        <dbReference type="EMBL" id="SFS87634.1"/>
    </source>
</evidence>
<dbReference type="Proteomes" id="UP000198852">
    <property type="component" value="Unassembled WGS sequence"/>
</dbReference>
<proteinExistence type="predicted"/>
<dbReference type="OrthoDB" id="3696196at2"/>
<accession>A0A1I6TEI7</accession>
<evidence type="ECO:0000313" key="2">
    <source>
        <dbReference type="Proteomes" id="UP000198852"/>
    </source>
</evidence>
<sequence>MPVPEAFSKLVDTTVAQTAKFYEQVRQDGAEHVARFSGRAASWADQAGAATADFTEDAATKAAAVSRTAADKVATATSGLAENVGERIIRLGEKLTRRD</sequence>
<name>A0A1I6TEI7_9PSEU</name>
<gene>
    <name evidence="1" type="ORF">SAMN05660874_03941</name>
</gene>
<keyword evidence="2" id="KW-1185">Reference proteome</keyword>
<reference evidence="2" key="1">
    <citation type="submission" date="2016-10" db="EMBL/GenBank/DDBJ databases">
        <authorList>
            <person name="Varghese N."/>
            <person name="Submissions S."/>
        </authorList>
    </citation>
    <scope>NUCLEOTIDE SEQUENCE [LARGE SCALE GENOMIC DNA]</scope>
    <source>
        <strain evidence="2">DSM 44771</strain>
    </source>
</reference>
<dbReference type="EMBL" id="FOZX01000006">
    <property type="protein sequence ID" value="SFS87634.1"/>
    <property type="molecule type" value="Genomic_DNA"/>
</dbReference>
<dbReference type="AlphaFoldDB" id="A0A1I6TEI7"/>
<dbReference type="RefSeq" id="WP_139274102.1">
    <property type="nucleotide sequence ID" value="NZ_FOZX01000006.1"/>
</dbReference>
<protein>
    <submittedName>
        <fullName evidence="1">Uncharacterized protein</fullName>
    </submittedName>
</protein>
<organism evidence="1 2">
    <name type="scientific">Saccharopolyspora flava</name>
    <dbReference type="NCBI Taxonomy" id="95161"/>
    <lineage>
        <taxon>Bacteria</taxon>
        <taxon>Bacillati</taxon>
        <taxon>Actinomycetota</taxon>
        <taxon>Actinomycetes</taxon>
        <taxon>Pseudonocardiales</taxon>
        <taxon>Pseudonocardiaceae</taxon>
        <taxon>Saccharopolyspora</taxon>
    </lineage>
</organism>